<dbReference type="GO" id="GO:0003676">
    <property type="term" value="F:nucleic acid binding"/>
    <property type="evidence" value="ECO:0007669"/>
    <property type="project" value="InterPro"/>
</dbReference>
<dbReference type="Gene3D" id="3.30.420.10">
    <property type="entry name" value="Ribonuclease H-like superfamily/Ribonuclease H"/>
    <property type="match status" value="1"/>
</dbReference>
<sequence length="260" mass="28947">MAARHRVALPWAQTAAATGPCPYPAAAAVPHPDACGSNGGGSRRDGGGLGRRRRSLRRHDDSNRVRRRRDDGSRERRQAILGITWRISEANLSTDIFPDNVSLAHIIAYISSNGHLLKGVEAGNDLKFQGILKEPTQAELVALQLAMEIAKFFNFAGTSFLTDNSVIADTIKKRDFNNEPGHWSLRPLWSQIQRDIAENLFQVAWIPWKINKVADNVYMLLCHKAMNPGHGPVNNFSHLVGAFGGARLFSFDWRPRYDGR</sequence>
<dbReference type="SUPFAM" id="SSF53098">
    <property type="entry name" value="Ribonuclease H-like"/>
    <property type="match status" value="1"/>
</dbReference>
<evidence type="ECO:0000313" key="3">
    <source>
        <dbReference type="EMBL" id="BAD05374.1"/>
    </source>
</evidence>
<dbReference type="EMBL" id="AP004647">
    <property type="protein sequence ID" value="BAD05374.1"/>
    <property type="molecule type" value="Genomic_DNA"/>
</dbReference>
<dbReference type="InterPro" id="IPR012337">
    <property type="entry name" value="RNaseH-like_sf"/>
</dbReference>
<feature type="region of interest" description="Disordered" evidence="1">
    <location>
        <begin position="32"/>
        <end position="73"/>
    </location>
</feature>
<dbReference type="EMBL" id="AP004465">
    <property type="protein sequence ID" value="BAD05297.1"/>
    <property type="molecule type" value="Genomic_DNA"/>
</dbReference>
<reference evidence="2" key="1">
    <citation type="submission" date="2001-12" db="EMBL/GenBank/DDBJ databases">
        <title>Oryza sativa nipponbare(GA3) genomic DNA, chromosome 8, PAC clone:P0690C12.</title>
        <authorList>
            <person name="Sasaki T."/>
            <person name="Matsumoto T."/>
            <person name="Yamamoto K."/>
        </authorList>
    </citation>
    <scope>NUCLEOTIDE SEQUENCE</scope>
</reference>
<dbReference type="PANTHER" id="PTHR34146:SF3">
    <property type="entry name" value="POLYNUCLEOTIDYL TRANSFERASE, RIBONUCLEASE H-LIKE SUPERFAMILY PROTEIN"/>
    <property type="match status" value="1"/>
</dbReference>
<reference evidence="4" key="3">
    <citation type="journal article" date="2005" name="Nature">
        <title>The map-based sequence of the rice genome.</title>
        <authorList>
            <consortium name="International rice genome sequencing project (IRGSP)"/>
            <person name="Matsumoto T."/>
            <person name="Wu J."/>
            <person name="Kanamori H."/>
            <person name="Katayose Y."/>
            <person name="Fujisawa M."/>
            <person name="Namiki N."/>
            <person name="Mizuno H."/>
            <person name="Yamamoto K."/>
            <person name="Antonio B.A."/>
            <person name="Baba T."/>
            <person name="Sakata K."/>
            <person name="Nagamura Y."/>
            <person name="Aoki H."/>
            <person name="Arikawa K."/>
            <person name="Arita K."/>
            <person name="Bito T."/>
            <person name="Chiden Y."/>
            <person name="Fujitsuka N."/>
            <person name="Fukunaka R."/>
            <person name="Hamada M."/>
            <person name="Harada C."/>
            <person name="Hayashi A."/>
            <person name="Hijishita S."/>
            <person name="Honda M."/>
            <person name="Hosokawa S."/>
            <person name="Ichikawa Y."/>
            <person name="Idonuma A."/>
            <person name="Iijima M."/>
            <person name="Ikeda M."/>
            <person name="Ikeno M."/>
            <person name="Ito K."/>
            <person name="Ito S."/>
            <person name="Ito T."/>
            <person name="Ito Y."/>
            <person name="Ito Y."/>
            <person name="Iwabuchi A."/>
            <person name="Kamiya K."/>
            <person name="Karasawa W."/>
            <person name="Kurita K."/>
            <person name="Katagiri S."/>
            <person name="Kikuta A."/>
            <person name="Kobayashi H."/>
            <person name="Kobayashi N."/>
            <person name="Machita K."/>
            <person name="Maehara T."/>
            <person name="Masukawa M."/>
            <person name="Mizubayashi T."/>
            <person name="Mukai Y."/>
            <person name="Nagasaki H."/>
            <person name="Nagata Y."/>
            <person name="Naito S."/>
            <person name="Nakashima M."/>
            <person name="Nakama Y."/>
            <person name="Nakamichi Y."/>
            <person name="Nakamura M."/>
            <person name="Meguro A."/>
            <person name="Negishi M."/>
            <person name="Ohta I."/>
            <person name="Ohta T."/>
            <person name="Okamoto M."/>
            <person name="Ono N."/>
            <person name="Saji S."/>
            <person name="Sakaguchi M."/>
            <person name="Sakai K."/>
            <person name="Shibata M."/>
            <person name="Shimokawa T."/>
            <person name="Song J."/>
            <person name="Takazaki Y."/>
            <person name="Terasawa K."/>
            <person name="Tsugane M."/>
            <person name="Tsuji K."/>
            <person name="Ueda S."/>
            <person name="Waki K."/>
            <person name="Yamagata H."/>
            <person name="Yamamoto M."/>
            <person name="Yamamoto S."/>
            <person name="Yamane H."/>
            <person name="Yoshiki S."/>
            <person name="Yoshihara R."/>
            <person name="Yukawa K."/>
            <person name="Zhong H."/>
            <person name="Yano M."/>
            <person name="Yuan Q."/>
            <person name="Ouyang S."/>
            <person name="Liu J."/>
            <person name="Jones K.M."/>
            <person name="Gansberger K."/>
            <person name="Moffat K."/>
            <person name="Hill J."/>
            <person name="Bera J."/>
            <person name="Fadrosh D."/>
            <person name="Jin S."/>
            <person name="Johri S."/>
            <person name="Kim M."/>
            <person name="Overton L."/>
            <person name="Reardon M."/>
            <person name="Tsitrin T."/>
            <person name="Vuong H."/>
            <person name="Weaver B."/>
            <person name="Ciecko A."/>
            <person name="Tallon L."/>
            <person name="Jackson J."/>
            <person name="Pai G."/>
            <person name="Aken S.V."/>
            <person name="Utterback T."/>
            <person name="Reidmuller S."/>
            <person name="Feldblyum T."/>
            <person name="Hsiao J."/>
            <person name="Zismann V."/>
            <person name="Iobst S."/>
            <person name="de Vazeille A.R."/>
            <person name="Buell C.R."/>
            <person name="Ying K."/>
            <person name="Li Y."/>
            <person name="Lu T."/>
            <person name="Huang Y."/>
            <person name="Zhao Q."/>
            <person name="Feng Q."/>
            <person name="Zhang L."/>
            <person name="Zhu J."/>
            <person name="Weng Q."/>
            <person name="Mu J."/>
            <person name="Lu Y."/>
            <person name="Fan D."/>
            <person name="Liu Y."/>
            <person name="Guan J."/>
            <person name="Zhang Y."/>
            <person name="Yu S."/>
            <person name="Liu X."/>
            <person name="Zhang Y."/>
            <person name="Hong G."/>
            <person name="Han B."/>
            <person name="Choisne N."/>
            <person name="Demange N."/>
            <person name="Orjeda G."/>
            <person name="Samain S."/>
            <person name="Cattolico L."/>
            <person name="Pelletier E."/>
            <person name="Couloux A."/>
            <person name="Segurens B."/>
            <person name="Wincker P."/>
            <person name="D'Hont A."/>
            <person name="Scarpelli C."/>
            <person name="Weissenbach J."/>
            <person name="Salanoubat M."/>
            <person name="Quetier F."/>
            <person name="Yu Y."/>
            <person name="Kim H.R."/>
            <person name="Rambo T."/>
            <person name="Currie J."/>
            <person name="Collura K."/>
            <person name="Luo M."/>
            <person name="Yang T."/>
            <person name="Ammiraju J.S.S."/>
            <person name="Engler F."/>
            <person name="Soderlund C."/>
            <person name="Wing R.A."/>
            <person name="Palmer L.E."/>
            <person name="de la Bastide M."/>
            <person name="Spiegel L."/>
            <person name="Nascimento L."/>
            <person name="Zutavern T."/>
            <person name="O'Shaughnessy A."/>
            <person name="Dike S."/>
            <person name="Dedhia N."/>
            <person name="Preston R."/>
            <person name="Balija V."/>
            <person name="McCombie W.R."/>
            <person name="Chow T."/>
            <person name="Chen H."/>
            <person name="Chung M."/>
            <person name="Chen C."/>
            <person name="Shaw J."/>
            <person name="Wu H."/>
            <person name="Hsiao K."/>
            <person name="Chao Y."/>
            <person name="Chu M."/>
            <person name="Cheng C."/>
            <person name="Hour A."/>
            <person name="Lee P."/>
            <person name="Lin S."/>
            <person name="Lin Y."/>
            <person name="Liou J."/>
            <person name="Liu S."/>
            <person name="Hsing Y."/>
            <person name="Raghuvanshi S."/>
            <person name="Mohanty A."/>
            <person name="Bharti A.K."/>
            <person name="Gaur A."/>
            <person name="Gupta V."/>
            <person name="Kumar D."/>
            <person name="Ravi V."/>
            <person name="Vij S."/>
            <person name="Kapur A."/>
            <person name="Khurana P."/>
            <person name="Khurana P."/>
            <person name="Khurana J.P."/>
            <person name="Tyagi A.K."/>
            <person name="Gaikwad K."/>
            <person name="Singh A."/>
            <person name="Dalal V."/>
            <person name="Srivastava S."/>
            <person name="Dixit A."/>
            <person name="Pal A.K."/>
            <person name="Ghazi I.A."/>
            <person name="Yadav M."/>
            <person name="Pandit A."/>
            <person name="Bhargava A."/>
            <person name="Sureshbabu K."/>
            <person name="Batra K."/>
            <person name="Sharma T.R."/>
            <person name="Mohapatra T."/>
            <person name="Singh N.K."/>
            <person name="Messing J."/>
            <person name="Nelson A.B."/>
            <person name="Fuks G."/>
            <person name="Kavchok S."/>
            <person name="Keizer G."/>
            <person name="Linton E."/>
            <person name="Llaca V."/>
            <person name="Song R."/>
            <person name="Tanyolac B."/>
            <person name="Young S."/>
            <person name="Ho-Il K."/>
            <person name="Hahn J.H."/>
            <person name="Sangsakoo G."/>
            <person name="Vanavichit A."/>
            <person name="de Mattos Luiz.A.T."/>
            <person name="Zimmer P.D."/>
            <person name="Malone G."/>
            <person name="Dellagostin O."/>
            <person name="de Oliveira A.C."/>
            <person name="Bevan M."/>
            <person name="Bancroft I."/>
            <person name="Minx P."/>
            <person name="Cordum H."/>
            <person name="Wilson R."/>
            <person name="Cheng Z."/>
            <person name="Jin W."/>
            <person name="Jiang J."/>
            <person name="Leong S.A."/>
            <person name="Iwama H."/>
            <person name="Gojobori T."/>
            <person name="Itoh T."/>
            <person name="Niimura Y."/>
            <person name="Fujii Y."/>
            <person name="Habara T."/>
            <person name="Sakai H."/>
            <person name="Sato Y."/>
            <person name="Wilson G."/>
            <person name="Kumar K."/>
            <person name="McCouch S."/>
            <person name="Juretic N."/>
            <person name="Hoen D."/>
            <person name="Wright S."/>
            <person name="Bruskiewich R."/>
            <person name="Bureau T."/>
            <person name="Miyao A."/>
            <person name="Hirochika H."/>
            <person name="Nishikawa T."/>
            <person name="Kadowaki K."/>
            <person name="Sugiura M."/>
            <person name="Burr B."/>
            <person name="Sasaki T."/>
        </authorList>
    </citation>
    <scope>NUCLEOTIDE SEQUENCE [LARGE SCALE GENOMIC DNA]</scope>
    <source>
        <strain evidence="4">cv. Nipponbare</strain>
    </source>
</reference>
<gene>
    <name evidence="3" type="ORF">OJ1267_E11.22</name>
    <name evidence="2" type="ORF">P0690C12.2</name>
</gene>
<evidence type="ECO:0000256" key="1">
    <source>
        <dbReference type="SAM" id="MobiDB-lite"/>
    </source>
</evidence>
<protein>
    <submittedName>
        <fullName evidence="3">Uncharacterized protein</fullName>
    </submittedName>
</protein>
<reference evidence="4" key="4">
    <citation type="journal article" date="2008" name="Nucleic Acids Res.">
        <title>The rice annotation project database (RAP-DB): 2008 update.</title>
        <authorList>
            <consortium name="The rice annotation project (RAP)"/>
        </authorList>
    </citation>
    <scope>GENOME REANNOTATION</scope>
    <source>
        <strain evidence="4">cv. Nipponbare</strain>
    </source>
</reference>
<evidence type="ECO:0000313" key="2">
    <source>
        <dbReference type="EMBL" id="BAD05297.1"/>
    </source>
</evidence>
<feature type="compositionally biased region" description="Basic and acidic residues" evidence="1">
    <location>
        <begin position="58"/>
        <end position="73"/>
    </location>
</feature>
<accession>Q6ZB21</accession>
<evidence type="ECO:0000313" key="4">
    <source>
        <dbReference type="Proteomes" id="UP000000763"/>
    </source>
</evidence>
<name>Q6ZB21_ORYSJ</name>
<proteinExistence type="predicted"/>
<dbReference type="PANTHER" id="PTHR34146">
    <property type="entry name" value="POLYNUCLEOTIDYL TRANSFERASE, RIBONUCLEASE H-LIKE SUPERFAMILY PROTEIN-RELATED"/>
    <property type="match status" value="1"/>
</dbReference>
<dbReference type="AlphaFoldDB" id="Q6ZB21"/>
<dbReference type="InterPro" id="IPR036397">
    <property type="entry name" value="RNaseH_sf"/>
</dbReference>
<reference evidence="3" key="2">
    <citation type="submission" date="2002-01" db="EMBL/GenBank/DDBJ databases">
        <title>Oryza sativa nipponbare(GA3) genomic DNA, chromosome 8, BAC clone:OJ1267_E11.</title>
        <authorList>
            <person name="Sasaki T."/>
            <person name="Matsumoto T."/>
            <person name="Yamamoto K."/>
        </authorList>
    </citation>
    <scope>NUCLEOTIDE SEQUENCE</scope>
</reference>
<organism evidence="3 4">
    <name type="scientific">Oryza sativa subsp. japonica</name>
    <name type="common">Rice</name>
    <dbReference type="NCBI Taxonomy" id="39947"/>
    <lineage>
        <taxon>Eukaryota</taxon>
        <taxon>Viridiplantae</taxon>
        <taxon>Streptophyta</taxon>
        <taxon>Embryophyta</taxon>
        <taxon>Tracheophyta</taxon>
        <taxon>Spermatophyta</taxon>
        <taxon>Magnoliopsida</taxon>
        <taxon>Liliopsida</taxon>
        <taxon>Poales</taxon>
        <taxon>Poaceae</taxon>
        <taxon>BOP clade</taxon>
        <taxon>Oryzoideae</taxon>
        <taxon>Oryzeae</taxon>
        <taxon>Oryzinae</taxon>
        <taxon>Oryza</taxon>
        <taxon>Oryza sativa</taxon>
    </lineage>
</organism>
<dbReference type="Proteomes" id="UP000000763">
    <property type="component" value="Chromosome 8"/>
</dbReference>